<dbReference type="Proteomes" id="UP000000600">
    <property type="component" value="Unassembled WGS sequence"/>
</dbReference>
<keyword evidence="1 5" id="KW-0732">Signal</keyword>
<evidence type="ECO:0000256" key="2">
    <source>
        <dbReference type="ARBA" id="ARBA00022737"/>
    </source>
</evidence>
<keyword evidence="4" id="KW-1133">Transmembrane helix</keyword>
<name>A0DVE1_PARTE</name>
<dbReference type="OMA" id="CINESCK"/>
<dbReference type="Pfam" id="PF13948">
    <property type="entry name" value="DUF4215"/>
    <property type="match status" value="2"/>
</dbReference>
<feature type="transmembrane region" description="Helical" evidence="4">
    <location>
        <begin position="2056"/>
        <end position="2072"/>
    </location>
</feature>
<keyword evidence="4" id="KW-0812">Transmembrane</keyword>
<evidence type="ECO:0000256" key="4">
    <source>
        <dbReference type="SAM" id="Phobius"/>
    </source>
</evidence>
<feature type="chain" id="PRO_5002624457" description="EGF-like domain-containing protein" evidence="5">
    <location>
        <begin position="21"/>
        <end position="2163"/>
    </location>
</feature>
<dbReference type="InterPro" id="IPR009030">
    <property type="entry name" value="Growth_fac_rcpt_cys_sf"/>
</dbReference>
<feature type="transmembrane region" description="Helical" evidence="4">
    <location>
        <begin position="1870"/>
        <end position="1891"/>
    </location>
</feature>
<dbReference type="RefSeq" id="XP_001454405.1">
    <property type="nucleotide sequence ID" value="XM_001454368.1"/>
</dbReference>
<dbReference type="NCBIfam" id="TIGR02232">
    <property type="entry name" value="myxo_disulf_rpt"/>
    <property type="match status" value="2"/>
</dbReference>
<reference evidence="6 7" key="1">
    <citation type="journal article" date="2006" name="Nature">
        <title>Global trends of whole-genome duplications revealed by the ciliate Paramecium tetraurelia.</title>
        <authorList>
            <consortium name="Genoscope"/>
            <person name="Aury J.-M."/>
            <person name="Jaillon O."/>
            <person name="Duret L."/>
            <person name="Noel B."/>
            <person name="Jubin C."/>
            <person name="Porcel B.M."/>
            <person name="Segurens B."/>
            <person name="Daubin V."/>
            <person name="Anthouard V."/>
            <person name="Aiach N."/>
            <person name="Arnaiz O."/>
            <person name="Billaut A."/>
            <person name="Beisson J."/>
            <person name="Blanc I."/>
            <person name="Bouhouche K."/>
            <person name="Camara F."/>
            <person name="Duharcourt S."/>
            <person name="Guigo R."/>
            <person name="Gogendeau D."/>
            <person name="Katinka M."/>
            <person name="Keller A.-M."/>
            <person name="Kissmehl R."/>
            <person name="Klotz C."/>
            <person name="Koll F."/>
            <person name="Le Moue A."/>
            <person name="Lepere C."/>
            <person name="Malinsky S."/>
            <person name="Nowacki M."/>
            <person name="Nowak J.K."/>
            <person name="Plattner H."/>
            <person name="Poulain J."/>
            <person name="Ruiz F."/>
            <person name="Serrano V."/>
            <person name="Zagulski M."/>
            <person name="Dessen P."/>
            <person name="Betermier M."/>
            <person name="Weissenbach J."/>
            <person name="Scarpelli C."/>
            <person name="Schachter V."/>
            <person name="Sperling L."/>
            <person name="Meyer E."/>
            <person name="Cohen J."/>
            <person name="Wincker P."/>
        </authorList>
    </citation>
    <scope>NUCLEOTIDE SEQUENCE [LARGE SCALE GENOMIC DNA]</scope>
    <source>
        <strain evidence="6 7">Stock d4-2</strain>
    </source>
</reference>
<feature type="signal peptide" evidence="5">
    <location>
        <begin position="1"/>
        <end position="20"/>
    </location>
</feature>
<feature type="transmembrane region" description="Helical" evidence="4">
    <location>
        <begin position="1774"/>
        <end position="1796"/>
    </location>
</feature>
<dbReference type="PANTHER" id="PTHR38934:SF6">
    <property type="entry name" value="CHROMOSOME UNDETERMINED SCAFFOLD_176, WHOLE GENOME SHOTGUN SEQUENCE"/>
    <property type="match status" value="1"/>
</dbReference>
<evidence type="ECO:0000256" key="3">
    <source>
        <dbReference type="ARBA" id="ARBA00023157"/>
    </source>
</evidence>
<gene>
    <name evidence="6" type="ORF">GSPATT00020672001</name>
</gene>
<feature type="transmembrane region" description="Helical" evidence="4">
    <location>
        <begin position="2113"/>
        <end position="2134"/>
    </location>
</feature>
<dbReference type="Pfam" id="PF01508">
    <property type="entry name" value="Paramecium_SA"/>
    <property type="match status" value="10"/>
</dbReference>
<dbReference type="eggNOG" id="ENOG502SEUS">
    <property type="taxonomic scope" value="Eukaryota"/>
</dbReference>
<dbReference type="EMBL" id="CT868596">
    <property type="protein sequence ID" value="CAK87008.1"/>
    <property type="molecule type" value="Genomic_DNA"/>
</dbReference>
<dbReference type="GeneID" id="5040190"/>
<evidence type="ECO:0000313" key="6">
    <source>
        <dbReference type="EMBL" id="CAK87008.1"/>
    </source>
</evidence>
<proteinExistence type="predicted"/>
<evidence type="ECO:0000256" key="5">
    <source>
        <dbReference type="SAM" id="SignalP"/>
    </source>
</evidence>
<feature type="transmembrane region" description="Helical" evidence="4">
    <location>
        <begin position="2084"/>
        <end position="2101"/>
    </location>
</feature>
<accession>A0DVE1</accession>
<feature type="transmembrane region" description="Helical" evidence="4">
    <location>
        <begin position="1817"/>
        <end position="1835"/>
    </location>
</feature>
<evidence type="ECO:0000313" key="7">
    <source>
        <dbReference type="Proteomes" id="UP000000600"/>
    </source>
</evidence>
<dbReference type="HOGENOM" id="CLU_001399_0_0_1"/>
<dbReference type="InterPro" id="IPR011936">
    <property type="entry name" value="Myxo_disulph_rpt"/>
</dbReference>
<dbReference type="PANTHER" id="PTHR38934">
    <property type="entry name" value="HYPHALLY REGULATED CELL WALL PROTEIN 1"/>
    <property type="match status" value="1"/>
</dbReference>
<dbReference type="SUPFAM" id="SSF57184">
    <property type="entry name" value="Growth factor receptor domain"/>
    <property type="match status" value="1"/>
</dbReference>
<keyword evidence="2" id="KW-0677">Repeat</keyword>
<keyword evidence="7" id="KW-1185">Reference proteome</keyword>
<dbReference type="SMART" id="SM00639">
    <property type="entry name" value="PSA"/>
    <property type="match status" value="15"/>
</dbReference>
<dbReference type="InterPro" id="IPR002895">
    <property type="entry name" value="Paramecium_SA"/>
</dbReference>
<dbReference type="KEGG" id="ptm:GSPATT00020672001"/>
<dbReference type="InParanoid" id="A0DVE1"/>
<organism evidence="6 7">
    <name type="scientific">Paramecium tetraurelia</name>
    <dbReference type="NCBI Taxonomy" id="5888"/>
    <lineage>
        <taxon>Eukaryota</taxon>
        <taxon>Sar</taxon>
        <taxon>Alveolata</taxon>
        <taxon>Ciliophora</taxon>
        <taxon>Intramacronucleata</taxon>
        <taxon>Oligohymenophorea</taxon>
        <taxon>Peniculida</taxon>
        <taxon>Parameciidae</taxon>
        <taxon>Paramecium</taxon>
    </lineage>
</organism>
<evidence type="ECO:0000256" key="1">
    <source>
        <dbReference type="ARBA" id="ARBA00022729"/>
    </source>
</evidence>
<keyword evidence="3" id="KW-1015">Disulfide bond</keyword>
<dbReference type="OrthoDB" id="290830at2759"/>
<evidence type="ECO:0008006" key="8">
    <source>
        <dbReference type="Google" id="ProtNLM"/>
    </source>
</evidence>
<protein>
    <recommendedName>
        <fullName evidence="8">EGF-like domain-containing protein</fullName>
    </recommendedName>
</protein>
<keyword evidence="4" id="KW-0472">Membrane</keyword>
<feature type="transmembrane region" description="Helical" evidence="4">
    <location>
        <begin position="1973"/>
        <end position="1996"/>
    </location>
</feature>
<sequence length="2163" mass="246852">MMKILRQICILTIFILEIRSEYSSICVCSQISDGEQCERSSICQWIQNKCLIKNGENYLDKGTVGASCKEYSQEDCRLKDKCGFYLGECIEFKECKAFKREECWESSKNCISDGMKCIDVGECEEYANWITCQHMNKANRYCFWSINENPKCRVSRECNELPMYLTSDLECREQISSCTVSLNGGCEESKEHCKMIKYQEQCFYNKAKSEQCYWDLELSVCVELVCDNLRFTTDEECRGLLLECTTNGQVCVLRKQCQDSLVMEGCVTDVQGNNCIFIHNECKKKECSLAEDVNIYSNYNQCQQFDSQLDCVFKNGGGCKNRPTYCEGYDAQEDCLSVSVQKCYWIIAQNKCRRQGCDSQLLTLNHNQCKMVGKCMGKLNGGCQDRPITCNMINDNQFCDVDYSNRKCYWNSNQCVENVCSSFVYPEFTNHLQCNTVNNKCTYDYYNGTCRDQTCEIIHQNDCLTNLSCKLPKKCRLNQCSDAPVSLITHADCELWLKNCTVNVYQISGSQQIHGCIQKLLNCNDFHQQQCYQTLDGYQCKWTGAICAPKICSDYSTSSSTLCNNLKVVGMKCFLDSVNSKCQAWPTVCSGISYLAQCTQGLPDGTKCFWDGTSCNFKACNIPSGMTNNYQCYQWNSICNYDITTSKCKQRDALDTCSMTATFTAQTNQECNAWNNSCTVNTSGAIGCQRKQYQCLSYTDQQKCVDDYYGVKCEWNTATSYCDDYVPALCPGTLNLVVTNQLCEQISIQCVNQNIACELLKTDCSFYTFEMQCKINSYYEPCVWNGTTCSSQQCQSQTTANNDSDCFKFFNSSKNCSQKIKADGTRDQGCEIMGLCSSITSQEKCNVSVSQNEVSCQFIGGVCQEVHKNNSLNCHLNGSAVQNYECKQINDKCELNYRNGIGCTAKSCSLIANNIICDLQKPKGATCSWNYTLNVCETNPCSFYMTDTTCIQAYENNNVKCFWCNGACINSNYCEEVLADYHKECNNKNQLYTIAQYQTCALAQTSCSVYSASSSCKFSENRTKCVFFWTISGIALPTTGFCTELCPSQPDQVTCEQFSNYCYWTSGSCIQVPISCSDYLTSECENSIIRNGTRCTIDVSALCVQKVCSNYRDGASRQPSNQSDCDNWLDNCIFSGNKCVDACLFATLSSVSITSCEQYKPNKVCTIGDEPKCGPLVQLCSQAQQSQCYQSATNQKCYWNSNVSQCFELNACNILDNLNNTHTKCNTLLNICTVNELRDGCIELTDCPNYTKSYQCYFNRNHFPCYWDVNKCKTKECNYYVNESTCENATLSDKCVWDHINLKCILLDCNTLLVDQTHLCSDYTKYCINESCKTVECEDYFYGDEMQCQQLFPDKHCTSDGQTCLQRLNCNDCHYQICCNFDRTSNDCIWVSGNCYDKICNSMPIIPFTFDECNSVQTQCTLKAQGGCQLKTNCNSYKYASECLFDQNGDNCVWEQSLQQCFSDMCQPICGDGVVTYPFEECDDTNNLPYDGCYECKIQCSFGCLICEAKVCLKCNPNGWIHNTITQECDSICGDGIITILEKCDDGNFIQFDGCYECDYHCSFECLNCYQGICQECLYGFYQHNSFCFTQCGDGIVIEEKEECDDGNLNDHDGCNSKCEVETNWKCIIQDQLSLCIQQDFPLPLLSIINRNPAYLSLTFTQPVMLSESYYNSQDFIKSIQISISDLDKNQFSFTLTPITQVSKELMDVSYTIDLQFQISIKHPILNLTFNQDLLINELGNNPSSRVTLKLYNIEILTNLQKVITETAAYFNSIVLYILIGIAVLSFFLGNFEIFWNLLDNLQQLSYIKYININYPINFSIFLAIFDFVSLQPLYDYLYLDSIFDKLMQQETPTIQYNVGKFEIFQTDCFFGTNFQGFIIILLTSIINYKLSKIMIQLLIKLKYQHLINHVDSSVKCLVKKIIELLHSMESFALIYIKSFFYQGLIRVYLSSYYDLTFTSLLQIVTFSQQSRLLYICSAFSVAIFSFNLLSILGFYSYSLISNKIIQTVKSNLFFEGINTKFNKWNAQYQTILLIKKLSFICTLVLFQVMPACQTLFISFQSVIFTLYILLSKPMIQSFENFKIIVFETSIYLNSILFLCHDMDQFYQYRIQIGWVNISLFSVNLVCCLMVDIYQQFKILKSKLCKPVFKAKKEPNPNIFQMC</sequence>